<name>A0ABN7UMH8_GIGMA</name>
<dbReference type="Proteomes" id="UP000789901">
    <property type="component" value="Unassembled WGS sequence"/>
</dbReference>
<keyword evidence="4" id="KW-1185">Reference proteome</keyword>
<organism evidence="3 4">
    <name type="scientific">Gigaspora margarita</name>
    <dbReference type="NCBI Taxonomy" id="4874"/>
    <lineage>
        <taxon>Eukaryota</taxon>
        <taxon>Fungi</taxon>
        <taxon>Fungi incertae sedis</taxon>
        <taxon>Mucoromycota</taxon>
        <taxon>Glomeromycotina</taxon>
        <taxon>Glomeromycetes</taxon>
        <taxon>Diversisporales</taxon>
        <taxon>Gigasporaceae</taxon>
        <taxon>Gigaspora</taxon>
    </lineage>
</organism>
<feature type="region of interest" description="Disordered" evidence="2">
    <location>
        <begin position="706"/>
        <end position="789"/>
    </location>
</feature>
<sequence>MSQREKIKGYETIDLEEIRTADRKEKEYKAANDKIAKLEKEKGEQDKIVETLTKKRDEVQNELQKAKDEIKKKDNDLEVIKGDYEIEEQNVVDKNNEIGKLKDQITELEDKNAEKLRLILELEKRPTQEDYNGVVAERDKRPNIRAEVDLAVNEARQQEADKYKDYIAPDKFAEVARQKGYKGKDEVDAEVANETKKYEKHIHPDNLENEAKKAVAPATYRADWINPNELETKAKAKGMISAEEHNRIINEQKEELNKKIGEADTEIIDLSIKLGHADRDKYNSWKQGYNEGLAKGRVETQKISDEKQELEDKLEEKDRKIEDLTISVNIYKEVDNKLEENRKQLNDEKTAHQQTQLEKAQTEKDQHEGTKKELDKKKAELETKKQEIVELERVAEIFTSKIKELRIEKEQLELELKEAKSQAKEDESTIRDLENEVIILERDSLNKQVNKKRKRGDLQHKLKTQKKEIQQKEKNNEIYCQQNNEIVELKEKSALQVNELNQQIKELQDDKEILQYFLELAEQDQNKSQAKVKELAEQLADSEEAKKTYQQTTIELEALQKRYKKIEAELQAVSEKLQQVNNNNFFATEENKELARKLGRQEKLNQKQGQKITKLENQLKEVKKELDKDKYIESEAQVRFSQWEAERKLKKAETELAALKQKLEQEKENHQETANKLNERTENNSDLQKRISELERKCRELQIQLKAEREEKKIQNEAAAEEEKEEVIADALPPYDNEEEDQELMNAEENKDELKKTPQDNEKPDINEERENITKKSNNYSGEKTDQNPELQQIKDFSLQQEKYLDDFFTNLENILGLTVLPDNYSTLLAKKADLDQARQQVANLTTERDNEKVRADTFENDLLTEFNITNLADLKKRPLQTDYDNIKNQRDSYQQQRDNLQNKLDTHQCAVVTCQEPCCQGDYERLQKKLTTQKKQILQKINNSLELGLSSRELSLKKVISRIEELLRKPLTDNQKLQKELTQAQKTIELLKKQLAEKDPDYNAIQQAEYRKILQLVKNDTYHSCEKLGIVIPQPVKENINQATTIERVLAERNSLLQGKLTHNDTKLKMITRNQEKLIHEQEQER</sequence>
<feature type="compositionally biased region" description="Basic and acidic residues" evidence="2">
    <location>
        <begin position="706"/>
        <end position="715"/>
    </location>
</feature>
<feature type="compositionally biased region" description="Basic and acidic residues" evidence="2">
    <location>
        <begin position="360"/>
        <end position="378"/>
    </location>
</feature>
<feature type="coiled-coil region" evidence="1">
    <location>
        <begin position="828"/>
        <end position="944"/>
    </location>
</feature>
<evidence type="ECO:0000256" key="1">
    <source>
        <dbReference type="SAM" id="Coils"/>
    </source>
</evidence>
<keyword evidence="1" id="KW-0175">Coiled coil</keyword>
<proteinExistence type="predicted"/>
<evidence type="ECO:0000256" key="2">
    <source>
        <dbReference type="SAM" id="MobiDB-lite"/>
    </source>
</evidence>
<feature type="compositionally biased region" description="Basic and acidic residues" evidence="2">
    <location>
        <begin position="341"/>
        <end position="351"/>
    </location>
</feature>
<feature type="region of interest" description="Disordered" evidence="2">
    <location>
        <begin position="662"/>
        <end position="688"/>
    </location>
</feature>
<feature type="compositionally biased region" description="Basic and acidic residues" evidence="2">
    <location>
        <begin position="748"/>
        <end position="774"/>
    </location>
</feature>
<reference evidence="3 4" key="1">
    <citation type="submission" date="2021-06" db="EMBL/GenBank/DDBJ databases">
        <authorList>
            <person name="Kallberg Y."/>
            <person name="Tangrot J."/>
            <person name="Rosling A."/>
        </authorList>
    </citation>
    <scope>NUCLEOTIDE SEQUENCE [LARGE SCALE GENOMIC DNA]</scope>
    <source>
        <strain evidence="3 4">120-4 pot B 10/14</strain>
    </source>
</reference>
<accession>A0ABN7UMH8</accession>
<protein>
    <submittedName>
        <fullName evidence="3">14219_t:CDS:1</fullName>
    </submittedName>
</protein>
<evidence type="ECO:0000313" key="4">
    <source>
        <dbReference type="Proteomes" id="UP000789901"/>
    </source>
</evidence>
<gene>
    <name evidence="3" type="ORF">GMARGA_LOCUS8453</name>
</gene>
<feature type="region of interest" description="Disordered" evidence="2">
    <location>
        <begin position="341"/>
        <end position="378"/>
    </location>
</feature>
<evidence type="ECO:0000313" key="3">
    <source>
        <dbReference type="EMBL" id="CAG8633372.1"/>
    </source>
</evidence>
<dbReference type="EMBL" id="CAJVQB010004348">
    <property type="protein sequence ID" value="CAG8633372.1"/>
    <property type="molecule type" value="Genomic_DNA"/>
</dbReference>
<feature type="coiled-coil region" evidence="1">
    <location>
        <begin position="21"/>
        <end position="125"/>
    </location>
</feature>
<comment type="caution">
    <text evidence="3">The sequence shown here is derived from an EMBL/GenBank/DDBJ whole genome shotgun (WGS) entry which is preliminary data.</text>
</comment>